<evidence type="ECO:0000256" key="4">
    <source>
        <dbReference type="ARBA" id="ARBA00010617"/>
    </source>
</evidence>
<evidence type="ECO:0000256" key="13">
    <source>
        <dbReference type="PIRSR" id="PIRSR602401-1"/>
    </source>
</evidence>
<dbReference type="GO" id="GO:0005506">
    <property type="term" value="F:iron ion binding"/>
    <property type="evidence" value="ECO:0007669"/>
    <property type="project" value="InterPro"/>
</dbReference>
<comment type="subcellular location">
    <subcellularLocation>
        <location evidence="2">Membrane</location>
        <topology evidence="2">Single-pass membrane protein</topology>
    </subcellularLocation>
</comment>
<evidence type="ECO:0000256" key="5">
    <source>
        <dbReference type="ARBA" id="ARBA00022617"/>
    </source>
</evidence>
<comment type="pathway">
    <text evidence="3">Secondary metabolite biosynthesis.</text>
</comment>
<dbReference type="GO" id="GO:0016705">
    <property type="term" value="F:oxidoreductase activity, acting on paired donors, with incorporation or reduction of molecular oxygen"/>
    <property type="evidence" value="ECO:0007669"/>
    <property type="project" value="InterPro"/>
</dbReference>
<evidence type="ECO:0000256" key="14">
    <source>
        <dbReference type="RuleBase" id="RU000461"/>
    </source>
</evidence>
<keyword evidence="5 13" id="KW-0349">Heme</keyword>
<evidence type="ECO:0000256" key="3">
    <source>
        <dbReference type="ARBA" id="ARBA00005179"/>
    </source>
</evidence>
<evidence type="ECO:0000256" key="11">
    <source>
        <dbReference type="ARBA" id="ARBA00023033"/>
    </source>
</evidence>
<dbReference type="AlphaFoldDB" id="A0AAD5VF85"/>
<dbReference type="GO" id="GO:0016020">
    <property type="term" value="C:membrane"/>
    <property type="evidence" value="ECO:0007669"/>
    <property type="project" value="UniProtKB-SubCell"/>
</dbReference>
<keyword evidence="8" id="KW-1133">Transmembrane helix</keyword>
<evidence type="ECO:0008006" key="17">
    <source>
        <dbReference type="Google" id="ProtNLM"/>
    </source>
</evidence>
<dbReference type="PROSITE" id="PS00086">
    <property type="entry name" value="CYTOCHROME_P450"/>
    <property type="match status" value="1"/>
</dbReference>
<evidence type="ECO:0000256" key="12">
    <source>
        <dbReference type="ARBA" id="ARBA00023136"/>
    </source>
</evidence>
<dbReference type="InterPro" id="IPR001128">
    <property type="entry name" value="Cyt_P450"/>
</dbReference>
<evidence type="ECO:0000313" key="16">
    <source>
        <dbReference type="Proteomes" id="UP001212997"/>
    </source>
</evidence>
<organism evidence="15 16">
    <name type="scientific">Meripilus lineatus</name>
    <dbReference type="NCBI Taxonomy" id="2056292"/>
    <lineage>
        <taxon>Eukaryota</taxon>
        <taxon>Fungi</taxon>
        <taxon>Dikarya</taxon>
        <taxon>Basidiomycota</taxon>
        <taxon>Agaricomycotina</taxon>
        <taxon>Agaricomycetes</taxon>
        <taxon>Polyporales</taxon>
        <taxon>Meripilaceae</taxon>
        <taxon>Meripilus</taxon>
    </lineage>
</organism>
<keyword evidence="9 14" id="KW-0560">Oxidoreductase</keyword>
<dbReference type="EMBL" id="JANAWD010000037">
    <property type="protein sequence ID" value="KAJ3489887.1"/>
    <property type="molecule type" value="Genomic_DNA"/>
</dbReference>
<dbReference type="PANTHER" id="PTHR46300:SF7">
    <property type="entry name" value="P450, PUTATIVE (EUROFUNG)-RELATED"/>
    <property type="match status" value="1"/>
</dbReference>
<evidence type="ECO:0000256" key="6">
    <source>
        <dbReference type="ARBA" id="ARBA00022692"/>
    </source>
</evidence>
<dbReference type="Pfam" id="PF00067">
    <property type="entry name" value="p450"/>
    <property type="match status" value="1"/>
</dbReference>
<name>A0AAD5VF85_9APHY</name>
<dbReference type="InterPro" id="IPR017972">
    <property type="entry name" value="Cyt_P450_CS"/>
</dbReference>
<dbReference type="GO" id="GO:0004497">
    <property type="term" value="F:monooxygenase activity"/>
    <property type="evidence" value="ECO:0007669"/>
    <property type="project" value="UniProtKB-KW"/>
</dbReference>
<accession>A0AAD5VF85</accession>
<comment type="cofactor">
    <cofactor evidence="1 13">
        <name>heme</name>
        <dbReference type="ChEBI" id="CHEBI:30413"/>
    </cofactor>
</comment>
<dbReference type="InterPro" id="IPR002401">
    <property type="entry name" value="Cyt_P450_E_grp-I"/>
</dbReference>
<dbReference type="SUPFAM" id="SSF48264">
    <property type="entry name" value="Cytochrome P450"/>
    <property type="match status" value="1"/>
</dbReference>
<dbReference type="Gene3D" id="1.10.630.10">
    <property type="entry name" value="Cytochrome P450"/>
    <property type="match status" value="1"/>
</dbReference>
<evidence type="ECO:0000256" key="10">
    <source>
        <dbReference type="ARBA" id="ARBA00023004"/>
    </source>
</evidence>
<dbReference type="PANTHER" id="PTHR46300">
    <property type="entry name" value="P450, PUTATIVE (EUROFUNG)-RELATED-RELATED"/>
    <property type="match status" value="1"/>
</dbReference>
<keyword evidence="12" id="KW-0472">Membrane</keyword>
<dbReference type="PRINTS" id="PR00385">
    <property type="entry name" value="P450"/>
</dbReference>
<dbReference type="PRINTS" id="PR00463">
    <property type="entry name" value="EP450I"/>
</dbReference>
<evidence type="ECO:0000256" key="1">
    <source>
        <dbReference type="ARBA" id="ARBA00001971"/>
    </source>
</evidence>
<comment type="caution">
    <text evidence="15">The sequence shown here is derived from an EMBL/GenBank/DDBJ whole genome shotgun (WGS) entry which is preliminary data.</text>
</comment>
<dbReference type="Proteomes" id="UP001212997">
    <property type="component" value="Unassembled WGS sequence"/>
</dbReference>
<sequence length="508" mass="57144">MAISLSATYFLVTLGIVCYFVARRAKHKRSVPLPPGPPADPIIGHLRSLPTAASEETLIDWHRTYGDVLYFNILGTSIVLLNSEKVGLDLLEDRAKIYSDRPHVPFVSFIGWGKVLPMLPYDNEFYKARKLFQEFLSRSACSNYRDIQVSHVHTALKKLLQSPEKFASHVARFAGGIIVELGYGHRITNDDDPYLALTEEINRLVSLQGQAGSHPIDIFPFLRFLPSWFPGAGFIRFAKEARDTLEIVKSRPIEDVEKSLAEDTALPSFVATNLEDLRREHPEANEDLEILKNAALIFYAGGAETTSSTIENILFALLLHPEVQARAQREIDNVLGQKRLPDFSDRENIPYIEHIIQEGMRWRPAVPLGIPHRVMADDVYQGKLIPKGSIVISNIRCMTMDDNVYQNPLAFSPERYIPAPEGNGEPYPPLVFGFGRRVCPGRHLAEASVWIFVATFIAAFEIVPLQDEKGNNIIPKPEFLNGITSRPKPFKCTIRPRSPKTKALVEQL</sequence>
<evidence type="ECO:0000256" key="2">
    <source>
        <dbReference type="ARBA" id="ARBA00004167"/>
    </source>
</evidence>
<keyword evidence="11 14" id="KW-0503">Monooxygenase</keyword>
<evidence type="ECO:0000256" key="7">
    <source>
        <dbReference type="ARBA" id="ARBA00022723"/>
    </source>
</evidence>
<protein>
    <recommendedName>
        <fullName evidence="17">Cytochrome P450</fullName>
    </recommendedName>
</protein>
<dbReference type="GO" id="GO:0020037">
    <property type="term" value="F:heme binding"/>
    <property type="evidence" value="ECO:0007669"/>
    <property type="project" value="InterPro"/>
</dbReference>
<gene>
    <name evidence="15" type="ORF">NLI96_g1814</name>
</gene>
<evidence type="ECO:0000313" key="15">
    <source>
        <dbReference type="EMBL" id="KAJ3489887.1"/>
    </source>
</evidence>
<keyword evidence="16" id="KW-1185">Reference proteome</keyword>
<evidence type="ECO:0000256" key="8">
    <source>
        <dbReference type="ARBA" id="ARBA00022989"/>
    </source>
</evidence>
<dbReference type="InterPro" id="IPR050364">
    <property type="entry name" value="Cytochrome_P450_fung"/>
</dbReference>
<keyword evidence="6" id="KW-0812">Transmembrane</keyword>
<comment type="similarity">
    <text evidence="4 14">Belongs to the cytochrome P450 family.</text>
</comment>
<evidence type="ECO:0000256" key="9">
    <source>
        <dbReference type="ARBA" id="ARBA00023002"/>
    </source>
</evidence>
<keyword evidence="10 13" id="KW-0408">Iron</keyword>
<reference evidence="15" key="1">
    <citation type="submission" date="2022-07" db="EMBL/GenBank/DDBJ databases">
        <title>Genome Sequence of Physisporinus lineatus.</title>
        <authorList>
            <person name="Buettner E."/>
        </authorList>
    </citation>
    <scope>NUCLEOTIDE SEQUENCE</scope>
    <source>
        <strain evidence="15">VT162</strain>
    </source>
</reference>
<dbReference type="CDD" id="cd11065">
    <property type="entry name" value="CYP64-like"/>
    <property type="match status" value="1"/>
</dbReference>
<proteinExistence type="inferred from homology"/>
<feature type="binding site" description="axial binding residue" evidence="13">
    <location>
        <position position="439"/>
    </location>
    <ligand>
        <name>heme</name>
        <dbReference type="ChEBI" id="CHEBI:30413"/>
    </ligand>
    <ligandPart>
        <name>Fe</name>
        <dbReference type="ChEBI" id="CHEBI:18248"/>
    </ligandPart>
</feature>
<dbReference type="InterPro" id="IPR036396">
    <property type="entry name" value="Cyt_P450_sf"/>
</dbReference>
<keyword evidence="7 13" id="KW-0479">Metal-binding</keyword>